<keyword evidence="3" id="KW-1185">Reference proteome</keyword>
<dbReference type="AlphaFoldDB" id="A0AAV7JX82"/>
<evidence type="ECO:0000313" key="2">
    <source>
        <dbReference type="EMBL" id="KAI6653318.1"/>
    </source>
</evidence>
<evidence type="ECO:0000313" key="3">
    <source>
        <dbReference type="Proteomes" id="UP001165289"/>
    </source>
</evidence>
<reference evidence="2 3" key="1">
    <citation type="journal article" date="2023" name="BMC Biol.">
        <title>The compact genome of the sponge Oopsacas minuta (Hexactinellida) is lacking key metazoan core genes.</title>
        <authorList>
            <person name="Santini S."/>
            <person name="Schenkelaars Q."/>
            <person name="Jourda C."/>
            <person name="Duchesne M."/>
            <person name="Belahbib H."/>
            <person name="Rocher C."/>
            <person name="Selva M."/>
            <person name="Riesgo A."/>
            <person name="Vervoort M."/>
            <person name="Leys S.P."/>
            <person name="Kodjabachian L."/>
            <person name="Le Bivic A."/>
            <person name="Borchiellini C."/>
            <person name="Claverie J.M."/>
            <person name="Renard E."/>
        </authorList>
    </citation>
    <scope>NUCLEOTIDE SEQUENCE [LARGE SCALE GENOMIC DNA]</scope>
    <source>
        <strain evidence="2">SPO-2</strain>
    </source>
</reference>
<gene>
    <name evidence="2" type="ORF">LOD99_3842</name>
</gene>
<evidence type="ECO:0000256" key="1">
    <source>
        <dbReference type="SAM" id="MobiDB-lite"/>
    </source>
</evidence>
<proteinExistence type="predicted"/>
<comment type="caution">
    <text evidence="2">The sequence shown here is derived from an EMBL/GenBank/DDBJ whole genome shotgun (WGS) entry which is preliminary data.</text>
</comment>
<dbReference type="EMBL" id="JAKMXF010000288">
    <property type="protein sequence ID" value="KAI6653318.1"/>
    <property type="molecule type" value="Genomic_DNA"/>
</dbReference>
<feature type="region of interest" description="Disordered" evidence="1">
    <location>
        <begin position="1"/>
        <end position="20"/>
    </location>
</feature>
<protein>
    <submittedName>
        <fullName evidence="2">Uncharacterized protein</fullName>
    </submittedName>
</protein>
<dbReference type="Proteomes" id="UP001165289">
    <property type="component" value="Unassembled WGS sequence"/>
</dbReference>
<accession>A0AAV7JX82</accession>
<name>A0AAV7JX82_9METZ</name>
<sequence length="149" mass="15500">MVVAAPTQKPQVAGQDSQRQQPLILPQPMYQSGQGGSQTILMASQSGGSGYYLAHPQQVAGGQTIILHQPQGTQQKSGSQIIIGTSKPSQTTANIQPQVVVTSGTQSATQIVVQAKPPGNVAQVAQATPQTVRMVVQQPTPATSTIHID</sequence>
<organism evidence="2 3">
    <name type="scientific">Oopsacas minuta</name>
    <dbReference type="NCBI Taxonomy" id="111878"/>
    <lineage>
        <taxon>Eukaryota</taxon>
        <taxon>Metazoa</taxon>
        <taxon>Porifera</taxon>
        <taxon>Hexactinellida</taxon>
        <taxon>Hexasterophora</taxon>
        <taxon>Lyssacinosida</taxon>
        <taxon>Leucopsacidae</taxon>
        <taxon>Oopsacas</taxon>
    </lineage>
</organism>
<feature type="compositionally biased region" description="Polar residues" evidence="1">
    <location>
        <begin position="8"/>
        <end position="20"/>
    </location>
</feature>